<feature type="region of interest" description="Disordered" evidence="1">
    <location>
        <begin position="192"/>
        <end position="233"/>
    </location>
</feature>
<name>A0A562LAX3_9GAMM</name>
<comment type="caution">
    <text evidence="2">The sequence shown here is derived from an EMBL/GenBank/DDBJ whole genome shotgun (WGS) entry which is preliminary data.</text>
</comment>
<evidence type="ECO:0000313" key="2">
    <source>
        <dbReference type="EMBL" id="TWI04807.1"/>
    </source>
</evidence>
<dbReference type="EMBL" id="VLKN01000002">
    <property type="protein sequence ID" value="TWI04807.1"/>
    <property type="molecule type" value="Genomic_DNA"/>
</dbReference>
<evidence type="ECO:0000256" key="1">
    <source>
        <dbReference type="SAM" id="MobiDB-lite"/>
    </source>
</evidence>
<dbReference type="RefSeq" id="WP_144898467.1">
    <property type="nucleotide sequence ID" value="NZ_VLKN01000002.1"/>
</dbReference>
<evidence type="ECO:0000313" key="3">
    <source>
        <dbReference type="Proteomes" id="UP000315167"/>
    </source>
</evidence>
<accession>A0A562LAX3</accession>
<dbReference type="AlphaFoldDB" id="A0A562LAX3"/>
<proteinExistence type="predicted"/>
<dbReference type="OrthoDB" id="6058326at2"/>
<gene>
    <name evidence="2" type="ORF">IP90_00945</name>
</gene>
<sequence length="233" mass="26412">MSEPDYDFLQNEAPEEVAPEPIPEVAEEVVETVDKPPETPAIAEPTPAPPVDDRVPLAALKAERDKRQKLEREMAALRQQPMPPAFHEQPEQYVQQTIQQVRQDMTQTMYAALEDQARETYPDYDEVFEEVQAYAEENHSVIPQIFNSPNPAKAAYKLGKQLRELKQMQDPDAYRSKIEAEVRAKIEKEYADKEAAKQKAADAVPPDLTAVRASKDSEVLPDDSLDSILRSKR</sequence>
<feature type="region of interest" description="Disordered" evidence="1">
    <location>
        <begin position="33"/>
        <end position="54"/>
    </location>
</feature>
<reference evidence="2 3" key="1">
    <citation type="journal article" date="2015" name="Stand. Genomic Sci.">
        <title>Genomic Encyclopedia of Bacterial and Archaeal Type Strains, Phase III: the genomes of soil and plant-associated and newly described type strains.</title>
        <authorList>
            <person name="Whitman W.B."/>
            <person name="Woyke T."/>
            <person name="Klenk H.P."/>
            <person name="Zhou Y."/>
            <person name="Lilburn T.G."/>
            <person name="Beck B.J."/>
            <person name="De Vos P."/>
            <person name="Vandamme P."/>
            <person name="Eisen J.A."/>
            <person name="Garrity G."/>
            <person name="Hugenholtz P."/>
            <person name="Kyrpides N.C."/>
        </authorList>
    </citation>
    <scope>NUCLEOTIDE SEQUENCE [LARGE SCALE GENOMIC DNA]</scope>
    <source>
        <strain evidence="2 3">CGMCC 1.10821</strain>
    </source>
</reference>
<dbReference type="Proteomes" id="UP000315167">
    <property type="component" value="Unassembled WGS sequence"/>
</dbReference>
<organism evidence="2 3">
    <name type="scientific">Luteimonas cucumeris</name>
    <dbReference type="NCBI Taxonomy" id="985012"/>
    <lineage>
        <taxon>Bacteria</taxon>
        <taxon>Pseudomonadati</taxon>
        <taxon>Pseudomonadota</taxon>
        <taxon>Gammaproteobacteria</taxon>
        <taxon>Lysobacterales</taxon>
        <taxon>Lysobacteraceae</taxon>
        <taxon>Luteimonas</taxon>
    </lineage>
</organism>
<keyword evidence="3" id="KW-1185">Reference proteome</keyword>
<protein>
    <submittedName>
        <fullName evidence="2">Uncharacterized protein</fullName>
    </submittedName>
</protein>